<name>A0A1V0QG37_CNPV</name>
<evidence type="ECO:0000313" key="1">
    <source>
        <dbReference type="EMBL" id="ARE67301.1"/>
    </source>
</evidence>
<dbReference type="EMBL" id="KX857215">
    <property type="protein sequence ID" value="ARE67301.1"/>
    <property type="molecule type" value="Genomic_DNA"/>
</dbReference>
<accession>A0A1V0QG37</accession>
<dbReference type="InterPro" id="IPR020343">
    <property type="entry name" value="Chemokine_CC_FPV060"/>
</dbReference>
<proteinExistence type="predicted"/>
<dbReference type="Pfam" id="PF17614">
    <property type="entry name" value="FPV060"/>
    <property type="match status" value="1"/>
</dbReference>
<gene>
    <name evidence="1" type="primary">SWPV2-078</name>
</gene>
<protein>
    <submittedName>
        <fullName evidence="1">SWPV2-ORF078</fullName>
    </submittedName>
</protein>
<dbReference type="Proteomes" id="UP000319767">
    <property type="component" value="Segment"/>
</dbReference>
<reference evidence="1" key="1">
    <citation type="journal article" date="2017" name="BMC Genomics">
        <title>Genomic characterization of two novel pathogenic avipoxviruses isolated from pacific shearwaters (Ardenna spp.).</title>
        <authorList>
            <person name="Sarker S."/>
            <person name="Das S."/>
            <person name="Lavers J.L."/>
            <person name="Hutton I."/>
            <person name="Helbig K."/>
            <person name="Imbery J."/>
            <person name="Upton C."/>
            <person name="Raidal S.R."/>
        </authorList>
    </citation>
    <scope>NUCLEOTIDE SEQUENCE [LARGE SCALE GENOMIC DNA]</scope>
    <source>
        <strain evidence="1">SWPV-2</strain>
    </source>
</reference>
<sequence>MYKNRITKLSMLILLIQLMVEIYCKHPLSCGFHCCYFKYKHESSSNANTNCKLSCHLQSLSGLIYNITSSYMQPSNFSGLSDNSTLNALNKCIKQCPDVMYQSYDYYCDDKCCKEYTLPGKRRTDNPDACCDNVTMINIKNVNPSDVMDCMVSNSTCSTKGYNLLLRGNRTYCAGLDSSSPDIGADYGFEGGCGGLYKGSDKSSYKTPFLEQMLEYYLASL</sequence>
<organism evidence="1">
    <name type="scientific">Shearwaterpox virus</name>
    <dbReference type="NCBI Taxonomy" id="1974596"/>
    <lineage>
        <taxon>Viruses</taxon>
        <taxon>Varidnaviria</taxon>
        <taxon>Bamfordvirae</taxon>
        <taxon>Nucleocytoviricota</taxon>
        <taxon>Pokkesviricetes</taxon>
        <taxon>Chitovirales</taxon>
        <taxon>Poxviridae</taxon>
        <taxon>Chordopoxvirinae</taxon>
        <taxon>Avipoxvirus</taxon>
        <taxon>Avipoxvirus canarypox</taxon>
        <taxon>Canarypox virus</taxon>
    </lineage>
</organism>